<dbReference type="Proteomes" id="UP001217838">
    <property type="component" value="Unassembled WGS sequence"/>
</dbReference>
<dbReference type="InterPro" id="IPR008271">
    <property type="entry name" value="Ser/Thr_kinase_AS"/>
</dbReference>
<dbReference type="EMBL" id="JAQNDN010000022">
    <property type="protein sequence ID" value="MDC0673291.1"/>
    <property type="molecule type" value="Genomic_DNA"/>
</dbReference>
<dbReference type="Gene3D" id="1.10.510.10">
    <property type="entry name" value="Transferase(Phosphotransferase) domain 1"/>
    <property type="match status" value="1"/>
</dbReference>
<dbReference type="SUPFAM" id="SSF56112">
    <property type="entry name" value="Protein kinase-like (PK-like)"/>
    <property type="match status" value="1"/>
</dbReference>
<accession>A0ABT5BGL9</accession>
<feature type="compositionally biased region" description="Low complexity" evidence="7">
    <location>
        <begin position="1"/>
        <end position="18"/>
    </location>
</feature>
<feature type="region of interest" description="Disordered" evidence="7">
    <location>
        <begin position="981"/>
        <end position="1011"/>
    </location>
</feature>
<keyword evidence="2" id="KW-0732">Signal</keyword>
<dbReference type="GO" id="GO:0016301">
    <property type="term" value="F:kinase activity"/>
    <property type="evidence" value="ECO:0007669"/>
    <property type="project" value="UniProtKB-KW"/>
</dbReference>
<keyword evidence="5 6" id="KW-0067">ATP-binding</keyword>
<keyword evidence="3 6" id="KW-0547">Nucleotide-binding</keyword>
<dbReference type="PROSITE" id="PS00107">
    <property type="entry name" value="PROTEIN_KINASE_ATP"/>
    <property type="match status" value="1"/>
</dbReference>
<comment type="caution">
    <text evidence="10">The sequence shown here is derived from an EMBL/GenBank/DDBJ whole genome shotgun (WGS) entry which is preliminary data.</text>
</comment>
<feature type="domain" description="Protein kinase" evidence="9">
    <location>
        <begin position="153"/>
        <end position="425"/>
    </location>
</feature>
<evidence type="ECO:0000256" key="2">
    <source>
        <dbReference type="ARBA" id="ARBA00022729"/>
    </source>
</evidence>
<sequence>MSASPSPTSQPATETQTPRTGSRGTSEARAAGGVDETQAPRAGGTAGTRVRVGIDETTAGSDLAFAPGFDGGARQAVGRAGAETQVRSGVDETTAGSDLAFSPGRNVQVGAVETQVRSGVDETTVGSDRAFAPGGEGAEVVPALPASGRIGRFVLLRELGRGAMGVVFAAYDEELDRKVAIKLLHAGRGHDASHGRAMLLREAQALARLAHPQVIAVHEVGVVEEAVFVAMEYVAGVDLQRWLAERRRPWRDIVGVLRQAGAGLVAAHREGLIHRDFKPSNVLVGEDGRVRVADFGLAARRGASHETAGDERRAPGLMTATLAGEGALIGTPVYMAPELLRGGSATASSDQYAFCVALYEALYGVRPFDGDTLARLTEDVERRTLPGKPPREDVPEWLHAAVCRGLAKQPEARFASLAELVDLLARDPEAERRQRRRQALQIAGAIGGTAILVALLVLGYLAVRRYAGERQAEQRLAALREQIAGLRERGETGEAARLLDTFVTLPENRGLPAVARAYLEWAVAQTDHAAAVDAYASAYIAARDDADGRKALRGLIDRLTAQGQVTEASAALAVLARMAPDEAATPELRPVRLAAALSRRDLPAARAVLAEGDEDGWSPVFEDLSHVTEIGDRELAGEPQLHERLFEVADLDGDGAREIVAWQTGAKVEVLRADVALTPVRTIDLGQPLRVGAIDAVVPGESLMFASYRLGEPGAHELRFLDVGAAGPVRTIDSWPDSFVFHPATLDFDGDGQREVYLGTEAYARRFWRLERAADGSWSRSSAHGPTEAAGSDISGVVAADLEGDGRPEIVAAVGPWKAYDLRVFKPKDQRKLDLVIRRAFGTFRELEAMRSPGGDLLAFVKVDAQVAPGRFPADTPLGEPAGFYVVGLRDGALAIVGHVPTHPDGGVEMKFGRCHVGDLDGDGFDEVVVDVIGGGIMLLRWRDGELRRPQVLAGMRALLVHDVDGDGRAEILARTRDEPGRTLLLGSGTQPLPSLPPLDREPRPPPPGIADPGIADAWARAEQMAAIGLPRRTADELSRIAGLEGHVGEDMLLRAAELYAEIGEDALAAERFVAVANRPDLAAMALGGAAAARRRLGEFAAAEALTRQRLAVVDATAGPAVEAELAALTAATAERPEMTLRFAGPLDPRWQIADPVAFSRALPQQTLSLWAAKTPVLAEFPLTWDGGPAALEVELEVDRVEWGTKLAVVVTGRDDQPWLSMWVAGIGQSARPDINLVVTDDPVFETRATLTDRATVRMRLAVFPGLATTIAELEAGEQRRRSVRPAASTMPSPGPLRLEVRSSALESVFVEHVWVRSIRLVGFEVAGAAPTSADPAWLLAEGELLPAAEALRSASAGSEQQLWRIDALLRLGEIEAAAREMTTLLAAEPALGPVYQALRLRLRRGDEVGWLAARAAFGPRLVELMLDAEAWASLHPDDVDVVLTSLPASDPAATSSDPQVLERLVLTDYARGQALVHAGRLAAAREALAAAFARVDADEPFPGREQLHARLLSDQLDVAAAMDDREAAMQWIDRILANSETPYLTLEQLQSNAALTRLFDTEVWDSLRAEIVATRP</sequence>
<dbReference type="Gene3D" id="3.30.200.20">
    <property type="entry name" value="Phosphorylase Kinase, domain 1"/>
    <property type="match status" value="1"/>
</dbReference>
<gene>
    <name evidence="10" type="ORF">POL58_36445</name>
</gene>
<dbReference type="PROSITE" id="PS50011">
    <property type="entry name" value="PROTEIN_KINASE_DOM"/>
    <property type="match status" value="1"/>
</dbReference>
<dbReference type="InterPro" id="IPR011009">
    <property type="entry name" value="Kinase-like_dom_sf"/>
</dbReference>
<evidence type="ECO:0000256" key="7">
    <source>
        <dbReference type="SAM" id="MobiDB-lite"/>
    </source>
</evidence>
<keyword evidence="8" id="KW-0472">Membrane</keyword>
<dbReference type="InterPro" id="IPR028994">
    <property type="entry name" value="Integrin_alpha_N"/>
</dbReference>
<dbReference type="Gene3D" id="2.130.10.130">
    <property type="entry name" value="Integrin alpha, N-terminal"/>
    <property type="match status" value="1"/>
</dbReference>
<evidence type="ECO:0000256" key="8">
    <source>
        <dbReference type="SAM" id="Phobius"/>
    </source>
</evidence>
<dbReference type="Pfam" id="PF13517">
    <property type="entry name" value="FG-GAP_3"/>
    <property type="match status" value="1"/>
</dbReference>
<organism evidence="10 11">
    <name type="scientific">Nannocystis radixulma</name>
    <dbReference type="NCBI Taxonomy" id="2995305"/>
    <lineage>
        <taxon>Bacteria</taxon>
        <taxon>Pseudomonadati</taxon>
        <taxon>Myxococcota</taxon>
        <taxon>Polyangia</taxon>
        <taxon>Nannocystales</taxon>
        <taxon>Nannocystaceae</taxon>
        <taxon>Nannocystis</taxon>
    </lineage>
</organism>
<evidence type="ECO:0000313" key="10">
    <source>
        <dbReference type="EMBL" id="MDC0673291.1"/>
    </source>
</evidence>
<dbReference type="CDD" id="cd14014">
    <property type="entry name" value="STKc_PknB_like"/>
    <property type="match status" value="1"/>
</dbReference>
<keyword evidence="1" id="KW-0808">Transferase</keyword>
<protein>
    <submittedName>
        <fullName evidence="10">Protein kinase</fullName>
    </submittedName>
</protein>
<evidence type="ECO:0000256" key="5">
    <source>
        <dbReference type="ARBA" id="ARBA00022840"/>
    </source>
</evidence>
<keyword evidence="8" id="KW-0812">Transmembrane</keyword>
<dbReference type="InterPro" id="IPR013517">
    <property type="entry name" value="FG-GAP"/>
</dbReference>
<dbReference type="PANTHER" id="PTHR43289:SF34">
    <property type="entry name" value="SERINE_THREONINE-PROTEIN KINASE YBDM-RELATED"/>
    <property type="match status" value="1"/>
</dbReference>
<keyword evidence="11" id="KW-1185">Reference proteome</keyword>
<dbReference type="RefSeq" id="WP_272006078.1">
    <property type="nucleotide sequence ID" value="NZ_JAQNDN010000022.1"/>
</dbReference>
<evidence type="ECO:0000256" key="3">
    <source>
        <dbReference type="ARBA" id="ARBA00022741"/>
    </source>
</evidence>
<dbReference type="PROSITE" id="PS00108">
    <property type="entry name" value="PROTEIN_KINASE_ST"/>
    <property type="match status" value="1"/>
</dbReference>
<proteinExistence type="predicted"/>
<feature type="region of interest" description="Disordered" evidence="7">
    <location>
        <begin position="1"/>
        <end position="50"/>
    </location>
</feature>
<dbReference type="InterPro" id="IPR000719">
    <property type="entry name" value="Prot_kinase_dom"/>
</dbReference>
<name>A0ABT5BGL9_9BACT</name>
<keyword evidence="8" id="KW-1133">Transmembrane helix</keyword>
<dbReference type="InterPro" id="IPR017441">
    <property type="entry name" value="Protein_kinase_ATP_BS"/>
</dbReference>
<feature type="binding site" evidence="6">
    <location>
        <position position="182"/>
    </location>
    <ligand>
        <name>ATP</name>
        <dbReference type="ChEBI" id="CHEBI:30616"/>
    </ligand>
</feature>
<evidence type="ECO:0000256" key="1">
    <source>
        <dbReference type="ARBA" id="ARBA00022679"/>
    </source>
</evidence>
<evidence type="ECO:0000313" key="11">
    <source>
        <dbReference type="Proteomes" id="UP001217838"/>
    </source>
</evidence>
<keyword evidence="4 10" id="KW-0418">Kinase</keyword>
<evidence type="ECO:0000256" key="4">
    <source>
        <dbReference type="ARBA" id="ARBA00022777"/>
    </source>
</evidence>
<dbReference type="Pfam" id="PF00069">
    <property type="entry name" value="Pkinase"/>
    <property type="match status" value="1"/>
</dbReference>
<reference evidence="10 11" key="1">
    <citation type="submission" date="2022-11" db="EMBL/GenBank/DDBJ databases">
        <title>Minimal conservation of predation-associated metabolite biosynthetic gene clusters underscores biosynthetic potential of Myxococcota including descriptions for ten novel species: Archangium lansinium sp. nov., Myxococcus landrumus sp. nov., Nannocystis bai.</title>
        <authorList>
            <person name="Ahearne A."/>
            <person name="Stevens C."/>
            <person name="Dowd S."/>
        </authorList>
    </citation>
    <scope>NUCLEOTIDE SEQUENCE [LARGE SCALE GENOMIC DNA]</scope>
    <source>
        <strain evidence="10 11">NCELM</strain>
    </source>
</reference>
<feature type="transmembrane region" description="Helical" evidence="8">
    <location>
        <begin position="442"/>
        <end position="463"/>
    </location>
</feature>
<dbReference type="PANTHER" id="PTHR43289">
    <property type="entry name" value="MITOGEN-ACTIVATED PROTEIN KINASE KINASE KINASE 20-RELATED"/>
    <property type="match status" value="1"/>
</dbReference>
<dbReference type="SUPFAM" id="SSF69318">
    <property type="entry name" value="Integrin alpha N-terminal domain"/>
    <property type="match status" value="1"/>
</dbReference>
<evidence type="ECO:0000259" key="9">
    <source>
        <dbReference type="PROSITE" id="PS50011"/>
    </source>
</evidence>
<evidence type="ECO:0000256" key="6">
    <source>
        <dbReference type="PROSITE-ProRule" id="PRU10141"/>
    </source>
</evidence>